<evidence type="ECO:0000256" key="1">
    <source>
        <dbReference type="SAM" id="SignalP"/>
    </source>
</evidence>
<accession>A0A6A6PUW0</accession>
<organism evidence="2 3">
    <name type="scientific">Neohortaea acidophila</name>
    <dbReference type="NCBI Taxonomy" id="245834"/>
    <lineage>
        <taxon>Eukaryota</taxon>
        <taxon>Fungi</taxon>
        <taxon>Dikarya</taxon>
        <taxon>Ascomycota</taxon>
        <taxon>Pezizomycotina</taxon>
        <taxon>Dothideomycetes</taxon>
        <taxon>Dothideomycetidae</taxon>
        <taxon>Mycosphaerellales</taxon>
        <taxon>Teratosphaeriaceae</taxon>
        <taxon>Neohortaea</taxon>
    </lineage>
</organism>
<name>A0A6A6PUW0_9PEZI</name>
<sequence>MRLLSFLALSPAAVYATVHNFSINNWQGYFNGASGVLQSLSPVADLSYDFSPSDYFHLRNGPGNYHTGDITMSWRLANSSEWQEIDSAASRQTSPNTSTLNGSLLRSNFDNVFPAAAKYMTITRDWQELDGDLILSYNIANHPSSPSIEIGAFGLPLEFNNIFTNRTPEATHIKCNLIDPYIGLDAGYAQVTRLTGTGPNIVITPATNVTKFEAWNFLYENPDQPCEYQSNVFEGLYAWQTLSLAYAENQWNATDPWMPPTSQILNAGESVTYALRFTVASQVADIESVAASNGLPVAVGIPGFIVPEDVDTFLYLNYQHPVKSMSVVPAGALSLSPATIPSSEWKAYSVKPGDGTFGRARLIIQYADGKQQAVSYYLINGGPQTVEKYAEFLFDEQWFTDDDPYFHRSPSVISYDYGTKSQILQEYRTWIAGISDEAGAGSFEAAAMKTSVYPVASQVHQLEEMVARTVYNWLQNKHANGTENPANSVKRSLFYWQPDLLPPDYYNKSIPFADNYAWNQSNAWDTWRAYDYVHVSALYWGLYAAESQSPGVLQLQNQTWYLLRAYETVMEIWADYDGKTPVTFYGSDGLMCETVWLYILRALKAEGYTTQFNQMQARMQSREKYWSTQKIPYGSEMPWDSTGEEGVYLWAKYFNNTALVTQTLDAIRGYMPTVAHWGWNGCARRYWDFLYGGSIARVERMIHHYGSGLNALPLLDAYKYNPTPSNLSAIYDLRVAYGGNMGPMSNINDEGFGSEAFHSFPDTMIWEAYSSDYGQNFLGHILGACTYLVDHPDFGMVSFGGNILTPSYGGVASVSVQPMDTVRQRIYVAPAGLAMQINAGAIDSFTYDSTAKAVTVQLGMGSGQSAKSAIMTYEDTIGTGVEYASSAQAGKSGGYSVTLPSTLTFNM</sequence>
<keyword evidence="3" id="KW-1185">Reference proteome</keyword>
<protein>
    <recommendedName>
        <fullName evidence="4">Six-hairpin glycosidase-like protein</fullName>
    </recommendedName>
</protein>
<dbReference type="AlphaFoldDB" id="A0A6A6PUW0"/>
<evidence type="ECO:0000313" key="2">
    <source>
        <dbReference type="EMBL" id="KAF2483772.1"/>
    </source>
</evidence>
<dbReference type="RefSeq" id="XP_033590342.1">
    <property type="nucleotide sequence ID" value="XM_033731068.1"/>
</dbReference>
<feature type="signal peptide" evidence="1">
    <location>
        <begin position="1"/>
        <end position="16"/>
    </location>
</feature>
<dbReference type="Pfam" id="PF18951">
    <property type="entry name" value="DUF5695"/>
    <property type="match status" value="1"/>
</dbReference>
<evidence type="ECO:0008006" key="4">
    <source>
        <dbReference type="Google" id="ProtNLM"/>
    </source>
</evidence>
<dbReference type="Proteomes" id="UP000799767">
    <property type="component" value="Unassembled WGS sequence"/>
</dbReference>
<dbReference type="InterPro" id="IPR043750">
    <property type="entry name" value="DUF5695"/>
</dbReference>
<dbReference type="GeneID" id="54472070"/>
<gene>
    <name evidence="2" type="ORF">BDY17DRAFT_250514</name>
</gene>
<keyword evidence="1" id="KW-0732">Signal</keyword>
<evidence type="ECO:0000313" key="3">
    <source>
        <dbReference type="Proteomes" id="UP000799767"/>
    </source>
</evidence>
<proteinExistence type="predicted"/>
<feature type="chain" id="PRO_5025343521" description="Six-hairpin glycosidase-like protein" evidence="1">
    <location>
        <begin position="17"/>
        <end position="907"/>
    </location>
</feature>
<reference evidence="2" key="1">
    <citation type="journal article" date="2020" name="Stud. Mycol.">
        <title>101 Dothideomycetes genomes: a test case for predicting lifestyles and emergence of pathogens.</title>
        <authorList>
            <person name="Haridas S."/>
            <person name="Albert R."/>
            <person name="Binder M."/>
            <person name="Bloem J."/>
            <person name="Labutti K."/>
            <person name="Salamov A."/>
            <person name="Andreopoulos B."/>
            <person name="Baker S."/>
            <person name="Barry K."/>
            <person name="Bills G."/>
            <person name="Bluhm B."/>
            <person name="Cannon C."/>
            <person name="Castanera R."/>
            <person name="Culley D."/>
            <person name="Daum C."/>
            <person name="Ezra D."/>
            <person name="Gonzalez J."/>
            <person name="Henrissat B."/>
            <person name="Kuo A."/>
            <person name="Liang C."/>
            <person name="Lipzen A."/>
            <person name="Lutzoni F."/>
            <person name="Magnuson J."/>
            <person name="Mondo S."/>
            <person name="Nolan M."/>
            <person name="Ohm R."/>
            <person name="Pangilinan J."/>
            <person name="Park H.-J."/>
            <person name="Ramirez L."/>
            <person name="Alfaro M."/>
            <person name="Sun H."/>
            <person name="Tritt A."/>
            <person name="Yoshinaga Y."/>
            <person name="Zwiers L.-H."/>
            <person name="Turgeon B."/>
            <person name="Goodwin S."/>
            <person name="Spatafora J."/>
            <person name="Crous P."/>
            <person name="Grigoriev I."/>
        </authorList>
    </citation>
    <scope>NUCLEOTIDE SEQUENCE</scope>
    <source>
        <strain evidence="2">CBS 113389</strain>
    </source>
</reference>
<dbReference type="OrthoDB" id="2730619at2759"/>
<dbReference type="EMBL" id="MU001635">
    <property type="protein sequence ID" value="KAF2483772.1"/>
    <property type="molecule type" value="Genomic_DNA"/>
</dbReference>